<dbReference type="SMR" id="A0A7M7Q3L5"/>
<dbReference type="OrthoDB" id="7615752at2759"/>
<organism evidence="2 3">
    <name type="scientific">Nasonia vitripennis</name>
    <name type="common">Parasitic wasp</name>
    <dbReference type="NCBI Taxonomy" id="7425"/>
    <lineage>
        <taxon>Eukaryota</taxon>
        <taxon>Metazoa</taxon>
        <taxon>Ecdysozoa</taxon>
        <taxon>Arthropoda</taxon>
        <taxon>Hexapoda</taxon>
        <taxon>Insecta</taxon>
        <taxon>Pterygota</taxon>
        <taxon>Neoptera</taxon>
        <taxon>Endopterygota</taxon>
        <taxon>Hymenoptera</taxon>
        <taxon>Apocrita</taxon>
        <taxon>Proctotrupomorpha</taxon>
        <taxon>Chalcidoidea</taxon>
        <taxon>Pteromalidae</taxon>
        <taxon>Pteromalinae</taxon>
        <taxon>Nasonia</taxon>
    </lineage>
</organism>
<protein>
    <submittedName>
        <fullName evidence="2">Uncharacterized protein</fullName>
    </submittedName>
</protein>
<name>A0A7M7Q3L5_NASVI</name>
<feature type="compositionally biased region" description="Polar residues" evidence="1">
    <location>
        <begin position="90"/>
        <end position="101"/>
    </location>
</feature>
<evidence type="ECO:0000256" key="1">
    <source>
        <dbReference type="SAM" id="MobiDB-lite"/>
    </source>
</evidence>
<dbReference type="InParanoid" id="A0A7M7Q3L5"/>
<dbReference type="EnsemblMetazoa" id="XM_031925192">
    <property type="protein sequence ID" value="XP_031781052"/>
    <property type="gene ID" value="LOC116416472"/>
</dbReference>
<sequence length="101" mass="11792">MDQLLLPIGMLSEEAQESNNKNVKRFRDRFSRKISRIATNTDMYQRLLLYSDPYLSLLNRPYKANKKMSKLTDEMKKLIIIENNDEENTDSGSGNESTQED</sequence>
<dbReference type="RefSeq" id="XP_031781052.1">
    <property type="nucleotide sequence ID" value="XM_031925192.1"/>
</dbReference>
<reference evidence="2" key="1">
    <citation type="submission" date="2021-01" db="UniProtKB">
        <authorList>
            <consortium name="EnsemblMetazoa"/>
        </authorList>
    </citation>
    <scope>IDENTIFICATION</scope>
</reference>
<accession>A0A7M7Q3L5</accession>
<dbReference type="Proteomes" id="UP000002358">
    <property type="component" value="Unassembled WGS sequence"/>
</dbReference>
<evidence type="ECO:0000313" key="3">
    <source>
        <dbReference type="Proteomes" id="UP000002358"/>
    </source>
</evidence>
<proteinExistence type="predicted"/>
<dbReference type="KEGG" id="nvi:116416472"/>
<feature type="region of interest" description="Disordered" evidence="1">
    <location>
        <begin position="82"/>
        <end position="101"/>
    </location>
</feature>
<dbReference type="GeneID" id="116416472"/>
<dbReference type="AlphaFoldDB" id="A0A7M7Q3L5"/>
<evidence type="ECO:0000313" key="2">
    <source>
        <dbReference type="EnsemblMetazoa" id="XP_031781052"/>
    </source>
</evidence>
<keyword evidence="3" id="KW-1185">Reference proteome</keyword>